<gene>
    <name evidence="2" type="ORF">SAMN05444159_2055</name>
</gene>
<feature type="transmembrane region" description="Helical" evidence="1">
    <location>
        <begin position="46"/>
        <end position="70"/>
    </location>
</feature>
<dbReference type="RefSeq" id="WP_079538045.1">
    <property type="nucleotide sequence ID" value="NZ_LT670844.1"/>
</dbReference>
<organism evidence="2 3">
    <name type="scientific">Bradyrhizobium lablabi</name>
    <dbReference type="NCBI Taxonomy" id="722472"/>
    <lineage>
        <taxon>Bacteria</taxon>
        <taxon>Pseudomonadati</taxon>
        <taxon>Pseudomonadota</taxon>
        <taxon>Alphaproteobacteria</taxon>
        <taxon>Hyphomicrobiales</taxon>
        <taxon>Nitrobacteraceae</taxon>
        <taxon>Bradyrhizobium</taxon>
    </lineage>
</organism>
<protein>
    <submittedName>
        <fullName evidence="2">Uncharacterized protein</fullName>
    </submittedName>
</protein>
<proteinExistence type="predicted"/>
<dbReference type="AlphaFoldDB" id="A0A1M6NNQ4"/>
<dbReference type="EMBL" id="LT670844">
    <property type="protein sequence ID" value="SHJ97349.1"/>
    <property type="molecule type" value="Genomic_DNA"/>
</dbReference>
<keyword evidence="1" id="KW-1133">Transmembrane helix</keyword>
<sequence>MRIRKISFTTQISVALGFGLVAAALFWLEAAEPILSSSWRGSTEQWLALASVAIGVCAILVAFGGALLAVSKSSRSRNSADD</sequence>
<name>A0A1M6NNQ4_9BRAD</name>
<dbReference type="Proteomes" id="UP000189935">
    <property type="component" value="Chromosome I"/>
</dbReference>
<evidence type="ECO:0000313" key="3">
    <source>
        <dbReference type="Proteomes" id="UP000189935"/>
    </source>
</evidence>
<evidence type="ECO:0000313" key="2">
    <source>
        <dbReference type="EMBL" id="SHJ97349.1"/>
    </source>
</evidence>
<accession>A0A1M6NNQ4</accession>
<evidence type="ECO:0000256" key="1">
    <source>
        <dbReference type="SAM" id="Phobius"/>
    </source>
</evidence>
<reference evidence="2 3" key="1">
    <citation type="submission" date="2016-11" db="EMBL/GenBank/DDBJ databases">
        <authorList>
            <person name="Jaros S."/>
            <person name="Januszkiewicz K."/>
            <person name="Wedrychowicz H."/>
        </authorList>
    </citation>
    <scope>NUCLEOTIDE SEQUENCE [LARGE SCALE GENOMIC DNA]</scope>
    <source>
        <strain evidence="2 3">GAS499</strain>
    </source>
</reference>
<keyword evidence="1" id="KW-0812">Transmembrane</keyword>
<keyword evidence="1" id="KW-0472">Membrane</keyword>